<feature type="chain" id="PRO_5040913795" description="DUF4352 domain-containing protein" evidence="3">
    <location>
        <begin position="23"/>
        <end position="243"/>
    </location>
</feature>
<protein>
    <recommendedName>
        <fullName evidence="6">DUF4352 domain-containing protein</fullName>
    </recommendedName>
</protein>
<keyword evidence="5" id="KW-1185">Reference proteome</keyword>
<sequence length="243" mass="26774">MKKNKIACGVIALLLTGLTAGCGNQIPELSEQEHDLVVEYAADVVLEHDKNYQSKLVDLSQVHEIVHEAAPEDIAEDENTESANEDETGADDVTVTDNTQEAEVQNVTMEDFLKLENVKLTYTGYEIDDFYPRQGDALYFIMEATEGSKLLVLKFLAENTSGSELNLDIAKTETRFRIAADGIEKNALTTMLLNDLAYYQGTIAPGESVELALVCEIPEEQTEVSNLELTMRSVDDSATISLD</sequence>
<organism evidence="4 5">
    <name type="scientific">Parablautia muri</name>
    <dbReference type="NCBI Taxonomy" id="2320879"/>
    <lineage>
        <taxon>Bacteria</taxon>
        <taxon>Bacillati</taxon>
        <taxon>Bacillota</taxon>
        <taxon>Clostridia</taxon>
        <taxon>Lachnospirales</taxon>
        <taxon>Lachnospiraceae</taxon>
        <taxon>Parablautia</taxon>
    </lineage>
</organism>
<dbReference type="InterPro" id="IPR029050">
    <property type="entry name" value="Immunoprotect_excell_Ig-like"/>
</dbReference>
<comment type="caution">
    <text evidence="4">The sequence shown here is derived from an EMBL/GenBank/DDBJ whole genome shotgun (WGS) entry which is preliminary data.</text>
</comment>
<dbReference type="AlphaFoldDB" id="A0A9X5GRM8"/>
<feature type="region of interest" description="Disordered" evidence="2">
    <location>
        <begin position="69"/>
        <end position="97"/>
    </location>
</feature>
<evidence type="ECO:0000256" key="2">
    <source>
        <dbReference type="SAM" id="MobiDB-lite"/>
    </source>
</evidence>
<evidence type="ECO:0008006" key="6">
    <source>
        <dbReference type="Google" id="ProtNLM"/>
    </source>
</evidence>
<dbReference type="EMBL" id="QZDT01000019">
    <property type="protein sequence ID" value="NBJ93383.1"/>
    <property type="molecule type" value="Genomic_DNA"/>
</dbReference>
<keyword evidence="1 3" id="KW-0732">Signal</keyword>
<dbReference type="PROSITE" id="PS51257">
    <property type="entry name" value="PROKAR_LIPOPROTEIN"/>
    <property type="match status" value="1"/>
</dbReference>
<gene>
    <name evidence="4" type="ORF">D5281_12455</name>
</gene>
<feature type="compositionally biased region" description="Acidic residues" evidence="2">
    <location>
        <begin position="71"/>
        <end position="90"/>
    </location>
</feature>
<evidence type="ECO:0000313" key="4">
    <source>
        <dbReference type="EMBL" id="NBJ93383.1"/>
    </source>
</evidence>
<accession>A0A9X5GRM8</accession>
<name>A0A9X5GRM8_9FIRM</name>
<evidence type="ECO:0000313" key="5">
    <source>
        <dbReference type="Proteomes" id="UP001154420"/>
    </source>
</evidence>
<reference evidence="4" key="1">
    <citation type="submission" date="2018-09" db="EMBL/GenBank/DDBJ databases">
        <title>Murine metabolic-syndrome-specific gut microbial biobank.</title>
        <authorList>
            <person name="Liu C."/>
        </authorList>
    </citation>
    <scope>NUCLEOTIDE SEQUENCE</scope>
    <source>
        <strain evidence="4">D42-62</strain>
    </source>
</reference>
<dbReference type="Gene3D" id="2.60.40.1240">
    <property type="match status" value="1"/>
</dbReference>
<proteinExistence type="predicted"/>
<evidence type="ECO:0000256" key="1">
    <source>
        <dbReference type="ARBA" id="ARBA00022729"/>
    </source>
</evidence>
<dbReference type="Proteomes" id="UP001154420">
    <property type="component" value="Unassembled WGS sequence"/>
</dbReference>
<feature type="signal peptide" evidence="3">
    <location>
        <begin position="1"/>
        <end position="22"/>
    </location>
</feature>
<evidence type="ECO:0000256" key="3">
    <source>
        <dbReference type="SAM" id="SignalP"/>
    </source>
</evidence>